<proteinExistence type="predicted"/>
<dbReference type="EMBL" id="UINC01027137">
    <property type="protein sequence ID" value="SVB05873.1"/>
    <property type="molecule type" value="Genomic_DNA"/>
</dbReference>
<dbReference type="AlphaFoldDB" id="A0A382AXY9"/>
<dbReference type="Pfam" id="PF13637">
    <property type="entry name" value="Ank_4"/>
    <property type="match status" value="1"/>
</dbReference>
<dbReference type="PANTHER" id="PTHR24123">
    <property type="entry name" value="ANKYRIN REPEAT-CONTAINING"/>
    <property type="match status" value="1"/>
</dbReference>
<dbReference type="Gene3D" id="1.25.40.20">
    <property type="entry name" value="Ankyrin repeat-containing domain"/>
    <property type="match status" value="6"/>
</dbReference>
<dbReference type="PRINTS" id="PR01415">
    <property type="entry name" value="ANKYRIN"/>
</dbReference>
<dbReference type="SMART" id="SM00248">
    <property type="entry name" value="ANK"/>
    <property type="match status" value="11"/>
</dbReference>
<organism evidence="3">
    <name type="scientific">marine metagenome</name>
    <dbReference type="NCBI Taxonomy" id="408172"/>
    <lineage>
        <taxon>unclassified sequences</taxon>
        <taxon>metagenomes</taxon>
        <taxon>ecological metagenomes</taxon>
    </lineage>
</organism>
<dbReference type="InterPro" id="IPR036770">
    <property type="entry name" value="Ankyrin_rpt-contain_sf"/>
</dbReference>
<evidence type="ECO:0000256" key="2">
    <source>
        <dbReference type="ARBA" id="ARBA00023043"/>
    </source>
</evidence>
<protein>
    <submittedName>
        <fullName evidence="3">Uncharacterized protein</fullName>
    </submittedName>
</protein>
<dbReference type="PANTHER" id="PTHR24123:SF33">
    <property type="entry name" value="PROTEIN HOS4"/>
    <property type="match status" value="1"/>
</dbReference>
<dbReference type="Pfam" id="PF12796">
    <property type="entry name" value="Ank_2"/>
    <property type="match status" value="3"/>
</dbReference>
<evidence type="ECO:0000256" key="1">
    <source>
        <dbReference type="ARBA" id="ARBA00022737"/>
    </source>
</evidence>
<sequence>MAKMKHLLLTTIAVVLLVGCGSGVDIWTAAQTGNIEVVKQHLADGVDVNSKSDIGRTPLDVAIAFKQSLITDLLRKHGGKTRDELKAAELIGNAIEVGSIEVVKQHLAAGMDVNAKDSRGWTPLHLAADQGHKKVAELLLAKGANVNAKNRQGWTPLMVAAERGDVDIANLLVIKESDLNSHKRGWTSLHRAAYYNKVEIAAFLIELGLDVNARDDQGQTPLHWPANYGRVQMVKYLISRGADVNAVAMDGIFSGRTPLDAAIKDNQGAVAELLKRHGGKTGEELEAIIDAAKKGDIETVKQHLAAGTDVNTKNSRGWTPLHLAADQGHKEVVELLLAKGANVNAKDDKGRTTLDWAEEENKEITDLLHKHGGKTGKELKKLEAVKESIHAAARYGNIEAVKQHLAAGTDVSFRNKNGDTPLNYAAFLGHMEIVELLVENGANLNAKGLADWTPLHLAAHKNKEKIVQLLIANGAEVNPYTSPDFGGTPLDVANGKIADLLRKHGGNTSGELKAEGK</sequence>
<dbReference type="PROSITE" id="PS51257">
    <property type="entry name" value="PROKAR_LIPOPROTEIN"/>
    <property type="match status" value="1"/>
</dbReference>
<accession>A0A382AXY9</accession>
<dbReference type="InterPro" id="IPR051165">
    <property type="entry name" value="Multifunctional_ANK_Repeat"/>
</dbReference>
<dbReference type="InterPro" id="IPR002110">
    <property type="entry name" value="Ankyrin_rpt"/>
</dbReference>
<dbReference type="PROSITE" id="PS50297">
    <property type="entry name" value="ANK_REP_REGION"/>
    <property type="match status" value="7"/>
</dbReference>
<keyword evidence="2" id="KW-0040">ANK repeat</keyword>
<gene>
    <name evidence="3" type="ORF">METZ01_LOCUS158727</name>
</gene>
<dbReference type="PROSITE" id="PS50088">
    <property type="entry name" value="ANK_REPEAT"/>
    <property type="match status" value="7"/>
</dbReference>
<evidence type="ECO:0000313" key="3">
    <source>
        <dbReference type="EMBL" id="SVB05873.1"/>
    </source>
</evidence>
<keyword evidence="1" id="KW-0677">Repeat</keyword>
<name>A0A382AXY9_9ZZZZ</name>
<reference evidence="3" key="1">
    <citation type="submission" date="2018-05" db="EMBL/GenBank/DDBJ databases">
        <authorList>
            <person name="Lanie J.A."/>
            <person name="Ng W.-L."/>
            <person name="Kazmierczak K.M."/>
            <person name="Andrzejewski T.M."/>
            <person name="Davidsen T.M."/>
            <person name="Wayne K.J."/>
            <person name="Tettelin H."/>
            <person name="Glass J.I."/>
            <person name="Rusch D."/>
            <person name="Podicherti R."/>
            <person name="Tsui H.-C.T."/>
            <person name="Winkler M.E."/>
        </authorList>
    </citation>
    <scope>NUCLEOTIDE SEQUENCE</scope>
</reference>
<dbReference type="SUPFAM" id="SSF48403">
    <property type="entry name" value="Ankyrin repeat"/>
    <property type="match status" value="2"/>
</dbReference>